<dbReference type="InterPro" id="IPR036259">
    <property type="entry name" value="MFS_trans_sf"/>
</dbReference>
<dbReference type="AlphaFoldDB" id="A0A3Q2Q1K0"/>
<evidence type="ECO:0000256" key="2">
    <source>
        <dbReference type="ARBA" id="ARBA00022692"/>
    </source>
</evidence>
<feature type="transmembrane region" description="Helical" evidence="5">
    <location>
        <begin position="429"/>
        <end position="450"/>
    </location>
</feature>
<evidence type="ECO:0000256" key="4">
    <source>
        <dbReference type="ARBA" id="ARBA00023136"/>
    </source>
</evidence>
<feature type="transmembrane region" description="Helical" evidence="5">
    <location>
        <begin position="140"/>
        <end position="158"/>
    </location>
</feature>
<dbReference type="GO" id="GO:0016020">
    <property type="term" value="C:membrane"/>
    <property type="evidence" value="ECO:0007669"/>
    <property type="project" value="UniProtKB-SubCell"/>
</dbReference>
<evidence type="ECO:0000313" key="6">
    <source>
        <dbReference type="Ensembl" id="ENSFHEP00000019699.1"/>
    </source>
</evidence>
<evidence type="ECO:0000256" key="5">
    <source>
        <dbReference type="SAM" id="Phobius"/>
    </source>
</evidence>
<feature type="transmembrane region" description="Helical" evidence="5">
    <location>
        <begin position="340"/>
        <end position="361"/>
    </location>
</feature>
<evidence type="ECO:0000256" key="3">
    <source>
        <dbReference type="ARBA" id="ARBA00022989"/>
    </source>
</evidence>
<feature type="transmembrane region" description="Helical" evidence="5">
    <location>
        <begin position="393"/>
        <end position="417"/>
    </location>
</feature>
<dbReference type="Ensembl" id="ENSFHET00000029003.1">
    <property type="protein sequence ID" value="ENSFHEP00000019699.1"/>
    <property type="gene ID" value="ENSFHEG00000021631.1"/>
</dbReference>
<dbReference type="SUPFAM" id="SSF103473">
    <property type="entry name" value="MFS general substrate transporter"/>
    <property type="match status" value="1"/>
</dbReference>
<reference evidence="6" key="1">
    <citation type="submission" date="2025-08" db="UniProtKB">
        <authorList>
            <consortium name="Ensembl"/>
        </authorList>
    </citation>
    <scope>IDENTIFICATION</scope>
</reference>
<feature type="transmembrane region" description="Helical" evidence="5">
    <location>
        <begin position="310"/>
        <end position="328"/>
    </location>
</feature>
<reference evidence="6" key="2">
    <citation type="submission" date="2025-09" db="UniProtKB">
        <authorList>
            <consortium name="Ensembl"/>
        </authorList>
    </citation>
    <scope>IDENTIFICATION</scope>
</reference>
<sequence length="495" mass="55851">MKFENVLVEVNGFGRFQIRMILLLVIPRVTLPFHFLLNNFITVIPSHHCDISSLDDGERFRNLSLEDKLVVGVPSQSDGSPSLCQMFAEPQFHLLHNSTNTTDLPTIPCQNGWVYDNSTFKSTLATEWDLVCDKKSVNRATATIFFMGVMVGAAAFGYHSDRSFFLLLMNSTLFFSFNVLFPTGIEWVDIKHRTAVGVLLSLDWSLSTVLLPGVAYLVKDWRHLTATVTSPLLLAIICWRWLPESARWLISNGKVNSAHFHLTECAKYNRREEFMADLKPEVLSKVIIVEDENRKYSYVDLVKTPRMRQLALKTGIVWFGVACIYYGISLNVSGFGVNIYLTQFIYGVTEVPAKVFIVFFLNKIGRRLTQAGTLFLTGLCLFCNMFIPQSQWIGRTFLGASGKMFAEAAFTTVFLYTTELYPTVMRQNGLGYSSFMARIGVSVSPLVIILEDVWSYLPSIIFCLVAVAATLSASFLPETLNVRLPETIEDVEQTR</sequence>
<dbReference type="Proteomes" id="UP000265000">
    <property type="component" value="Unplaced"/>
</dbReference>
<dbReference type="Gene3D" id="1.20.1250.20">
    <property type="entry name" value="MFS general substrate transporter like domains"/>
    <property type="match status" value="1"/>
</dbReference>
<dbReference type="InterPro" id="IPR005828">
    <property type="entry name" value="MFS_sugar_transport-like"/>
</dbReference>
<feature type="transmembrane region" description="Helical" evidence="5">
    <location>
        <begin position="20"/>
        <end position="37"/>
    </location>
</feature>
<protein>
    <submittedName>
        <fullName evidence="6">Solute carrier family 22 member 7</fullName>
    </submittedName>
</protein>
<evidence type="ECO:0000313" key="7">
    <source>
        <dbReference type="Proteomes" id="UP000265000"/>
    </source>
</evidence>
<feature type="transmembrane region" description="Helical" evidence="5">
    <location>
        <begin position="456"/>
        <end position="476"/>
    </location>
</feature>
<keyword evidence="2 5" id="KW-0812">Transmembrane</keyword>
<accession>A0A3Q2Q1K0</accession>
<keyword evidence="3 5" id="KW-1133">Transmembrane helix</keyword>
<dbReference type="PANTHER" id="PTHR24064">
    <property type="entry name" value="SOLUTE CARRIER FAMILY 22 MEMBER"/>
    <property type="match status" value="1"/>
</dbReference>
<keyword evidence="7" id="KW-1185">Reference proteome</keyword>
<dbReference type="GO" id="GO:0022857">
    <property type="term" value="F:transmembrane transporter activity"/>
    <property type="evidence" value="ECO:0007669"/>
    <property type="project" value="InterPro"/>
</dbReference>
<dbReference type="STRING" id="8078.ENSFHEP00000019699"/>
<organism evidence="6 7">
    <name type="scientific">Fundulus heteroclitus</name>
    <name type="common">Killifish</name>
    <name type="synonym">Mummichog</name>
    <dbReference type="NCBI Taxonomy" id="8078"/>
    <lineage>
        <taxon>Eukaryota</taxon>
        <taxon>Metazoa</taxon>
        <taxon>Chordata</taxon>
        <taxon>Craniata</taxon>
        <taxon>Vertebrata</taxon>
        <taxon>Euteleostomi</taxon>
        <taxon>Actinopterygii</taxon>
        <taxon>Neopterygii</taxon>
        <taxon>Teleostei</taxon>
        <taxon>Neoteleostei</taxon>
        <taxon>Acanthomorphata</taxon>
        <taxon>Ovalentaria</taxon>
        <taxon>Atherinomorphae</taxon>
        <taxon>Cyprinodontiformes</taxon>
        <taxon>Fundulidae</taxon>
        <taxon>Fundulus</taxon>
    </lineage>
</organism>
<feature type="transmembrane region" description="Helical" evidence="5">
    <location>
        <begin position="195"/>
        <end position="218"/>
    </location>
</feature>
<keyword evidence="4 5" id="KW-0472">Membrane</keyword>
<feature type="transmembrane region" description="Helical" evidence="5">
    <location>
        <begin position="164"/>
        <end position="183"/>
    </location>
</feature>
<proteinExistence type="predicted"/>
<comment type="subcellular location">
    <subcellularLocation>
        <location evidence="1">Membrane</location>
        <topology evidence="1">Multi-pass membrane protein</topology>
    </subcellularLocation>
</comment>
<dbReference type="GeneTree" id="ENSGT00940000154922"/>
<name>A0A3Q2Q1K0_FUNHE</name>
<feature type="transmembrane region" description="Helical" evidence="5">
    <location>
        <begin position="368"/>
        <end position="387"/>
    </location>
</feature>
<evidence type="ECO:0000256" key="1">
    <source>
        <dbReference type="ARBA" id="ARBA00004141"/>
    </source>
</evidence>
<dbReference type="Pfam" id="PF00083">
    <property type="entry name" value="Sugar_tr"/>
    <property type="match status" value="1"/>
</dbReference>